<proteinExistence type="predicted"/>
<feature type="transmembrane region" description="Helical" evidence="2">
    <location>
        <begin position="183"/>
        <end position="200"/>
    </location>
</feature>
<accession>A0AA39GBX0</accession>
<dbReference type="InterPro" id="IPR056119">
    <property type="entry name" value="DUF7702"/>
</dbReference>
<feature type="transmembrane region" description="Helical" evidence="2">
    <location>
        <begin position="220"/>
        <end position="244"/>
    </location>
</feature>
<feature type="transmembrane region" description="Helical" evidence="2">
    <location>
        <begin position="102"/>
        <end position="121"/>
    </location>
</feature>
<dbReference type="PANTHER" id="PTHR42109">
    <property type="entry name" value="UNPLACED GENOMIC SCAFFOLD UM_SCAF_CONTIG_1.265, WHOLE GENOME SHOTGUN SEQUENCE"/>
    <property type="match status" value="1"/>
</dbReference>
<feature type="transmembrane region" description="Helical" evidence="2">
    <location>
        <begin position="70"/>
        <end position="90"/>
    </location>
</feature>
<feature type="domain" description="DUF7702" evidence="3">
    <location>
        <begin position="3"/>
        <end position="242"/>
    </location>
</feature>
<dbReference type="PANTHER" id="PTHR42109:SF2">
    <property type="entry name" value="INTEGRAL MEMBRANE PROTEIN"/>
    <property type="match status" value="1"/>
</dbReference>
<keyword evidence="5" id="KW-1185">Reference proteome</keyword>
<keyword evidence="2" id="KW-1133">Transmembrane helix</keyword>
<evidence type="ECO:0000313" key="4">
    <source>
        <dbReference type="EMBL" id="KAK0383739.1"/>
    </source>
</evidence>
<evidence type="ECO:0000256" key="2">
    <source>
        <dbReference type="SAM" id="Phobius"/>
    </source>
</evidence>
<comment type="caution">
    <text evidence="4">The sequence shown here is derived from an EMBL/GenBank/DDBJ whole genome shotgun (WGS) entry which is preliminary data.</text>
</comment>
<protein>
    <recommendedName>
        <fullName evidence="3">DUF7702 domain-containing protein</fullName>
    </recommendedName>
</protein>
<dbReference type="Proteomes" id="UP001175261">
    <property type="component" value="Unassembled WGS sequence"/>
</dbReference>
<keyword evidence="2" id="KW-0472">Membrane</keyword>
<name>A0AA39GBX0_SARSR</name>
<feature type="region of interest" description="Disordered" evidence="1">
    <location>
        <begin position="247"/>
        <end position="271"/>
    </location>
</feature>
<sequence>MTVSYRTGITILQIIFFIPSLCVAVYLCFQNGLKSAGTWRFIATLSALRVAGDVSYFISLNHPSLDVEVSVIVCELMGLAPLMLVLVALVGRVNKITHSFPVKAPLVISLLSLTGLIVGIVGTNNALHDAETTNSVGVNALMRAAVALFLAGFGLMLFSFFMVVFDVKMHPAKGTTLGREMRVLYIVGLAAPFVLVRLVYGAIGDFTGNREFSVLYGNNTIYLCMGILMEIIAITLVLSIPFLVPERSDKSEGPQNNAEENGSSETTSETK</sequence>
<feature type="transmembrane region" description="Helical" evidence="2">
    <location>
        <begin position="141"/>
        <end position="163"/>
    </location>
</feature>
<evidence type="ECO:0000313" key="5">
    <source>
        <dbReference type="Proteomes" id="UP001175261"/>
    </source>
</evidence>
<dbReference type="EMBL" id="JAPDFR010000009">
    <property type="protein sequence ID" value="KAK0383739.1"/>
    <property type="molecule type" value="Genomic_DNA"/>
</dbReference>
<feature type="compositionally biased region" description="Low complexity" evidence="1">
    <location>
        <begin position="256"/>
        <end position="271"/>
    </location>
</feature>
<keyword evidence="2" id="KW-0812">Transmembrane</keyword>
<evidence type="ECO:0000259" key="3">
    <source>
        <dbReference type="Pfam" id="PF24800"/>
    </source>
</evidence>
<organism evidence="4 5">
    <name type="scientific">Sarocladium strictum</name>
    <name type="common">Black bundle disease fungus</name>
    <name type="synonym">Acremonium strictum</name>
    <dbReference type="NCBI Taxonomy" id="5046"/>
    <lineage>
        <taxon>Eukaryota</taxon>
        <taxon>Fungi</taxon>
        <taxon>Dikarya</taxon>
        <taxon>Ascomycota</taxon>
        <taxon>Pezizomycotina</taxon>
        <taxon>Sordariomycetes</taxon>
        <taxon>Hypocreomycetidae</taxon>
        <taxon>Hypocreales</taxon>
        <taxon>Sarocladiaceae</taxon>
        <taxon>Sarocladium</taxon>
    </lineage>
</organism>
<dbReference type="Pfam" id="PF24800">
    <property type="entry name" value="DUF7702"/>
    <property type="match status" value="1"/>
</dbReference>
<gene>
    <name evidence="4" type="ORF">NLU13_9650</name>
</gene>
<dbReference type="AlphaFoldDB" id="A0AA39GBX0"/>
<reference evidence="4" key="1">
    <citation type="submission" date="2022-10" db="EMBL/GenBank/DDBJ databases">
        <title>Determination and structural analysis of whole genome sequence of Sarocladium strictum F4-1.</title>
        <authorList>
            <person name="Hu L."/>
            <person name="Jiang Y."/>
        </authorList>
    </citation>
    <scope>NUCLEOTIDE SEQUENCE</scope>
    <source>
        <strain evidence="4">F4-1</strain>
    </source>
</reference>
<evidence type="ECO:0000256" key="1">
    <source>
        <dbReference type="SAM" id="MobiDB-lite"/>
    </source>
</evidence>
<feature type="transmembrane region" description="Helical" evidence="2">
    <location>
        <begin position="6"/>
        <end position="29"/>
    </location>
</feature>